<feature type="domain" description="DUF4130" evidence="1">
    <location>
        <begin position="86"/>
        <end position="253"/>
    </location>
</feature>
<dbReference type="STRING" id="1229726.GRFL_2136"/>
<dbReference type="OrthoDB" id="5290748at2"/>
<dbReference type="InterPro" id="IPR025404">
    <property type="entry name" value="DUF4130"/>
</dbReference>
<dbReference type="Proteomes" id="UP000186230">
    <property type="component" value="Chromosome"/>
</dbReference>
<organism evidence="2 3">
    <name type="scientific">Christiangramia flava JLT2011</name>
    <dbReference type="NCBI Taxonomy" id="1229726"/>
    <lineage>
        <taxon>Bacteria</taxon>
        <taxon>Pseudomonadati</taxon>
        <taxon>Bacteroidota</taxon>
        <taxon>Flavobacteriia</taxon>
        <taxon>Flavobacteriales</taxon>
        <taxon>Flavobacteriaceae</taxon>
        <taxon>Christiangramia</taxon>
    </lineage>
</organism>
<reference evidence="2 3" key="1">
    <citation type="submission" date="2016-07" db="EMBL/GenBank/DDBJ databases">
        <title>Multi-omics approach to identify versatile polysaccharide utilization systems of a marine flavobacterium Gramella flava.</title>
        <authorList>
            <person name="Tang K."/>
        </authorList>
    </citation>
    <scope>NUCLEOTIDE SEQUENCE [LARGE SCALE GENOMIC DNA]</scope>
    <source>
        <strain evidence="2 3">JLT2011</strain>
    </source>
</reference>
<dbReference type="InterPro" id="IPR023875">
    <property type="entry name" value="DNA_repair_put"/>
</dbReference>
<protein>
    <submittedName>
        <fullName evidence="2">Domain often clustered or fused with uracil-DNA glycosylase</fullName>
    </submittedName>
</protein>
<dbReference type="EMBL" id="CP016359">
    <property type="protein sequence ID" value="APU68860.1"/>
    <property type="molecule type" value="Genomic_DNA"/>
</dbReference>
<dbReference type="RefSeq" id="WP_083644584.1">
    <property type="nucleotide sequence ID" value="NZ_AMRU01000006.1"/>
</dbReference>
<keyword evidence="3" id="KW-1185">Reference proteome</keyword>
<sequence length="258" mass="30224">MNGFILKYDGSFEGLLCCVFEAYHQKLQILDIQPLDRAADQLFAESLEVNTDVQKASRVLKALQKKTSSQGLLRIKWTFLSELPGMEIQLFRAIRYIFASEKPVDADYSEDSILYLAQTIKKVGREKHRMEAFVRFRLTHDGIYFALIEPDFNVLPIISRHFTSRYADQEWIIYDLKRGFGLHYDKNSTQFIQLDLPENVGISGAPSEYFANEEIAFQELWQAYFNNVNIKSRVNTRLHLQHVPRRYWKYLTEKSSFA</sequence>
<evidence type="ECO:0000259" key="1">
    <source>
        <dbReference type="Pfam" id="PF13566"/>
    </source>
</evidence>
<dbReference type="KEGG" id="gfl:GRFL_2136"/>
<accession>A0A1L7I5I0</accession>
<evidence type="ECO:0000313" key="3">
    <source>
        <dbReference type="Proteomes" id="UP000186230"/>
    </source>
</evidence>
<gene>
    <name evidence="2" type="ORF">GRFL_2136</name>
</gene>
<proteinExistence type="predicted"/>
<dbReference type="AlphaFoldDB" id="A0A1L7I5I0"/>
<dbReference type="NCBIfam" id="TIGR03915">
    <property type="entry name" value="SAM_7_link_chp"/>
    <property type="match status" value="1"/>
</dbReference>
<dbReference type="Pfam" id="PF13566">
    <property type="entry name" value="DUF4130"/>
    <property type="match status" value="1"/>
</dbReference>
<evidence type="ECO:0000313" key="2">
    <source>
        <dbReference type="EMBL" id="APU68860.1"/>
    </source>
</evidence>
<name>A0A1L7I5I0_9FLAO</name>